<evidence type="ECO:0000313" key="21">
    <source>
        <dbReference type="EMBL" id="NJB66178.1"/>
    </source>
</evidence>
<dbReference type="GO" id="GO:0009055">
    <property type="term" value="F:electron transfer activity"/>
    <property type="evidence" value="ECO:0007669"/>
    <property type="project" value="TreeGrafter"/>
</dbReference>
<evidence type="ECO:0000313" key="23">
    <source>
        <dbReference type="Proteomes" id="UP000783934"/>
    </source>
</evidence>
<feature type="binding site" description="axial binding residue" evidence="17">
    <location>
        <position position="83"/>
    </location>
    <ligand>
        <name>heme</name>
        <dbReference type="ChEBI" id="CHEBI:30413"/>
        <note>ligand shared with second transmembrane subunit</note>
    </ligand>
    <ligandPart>
        <name>Fe</name>
        <dbReference type="ChEBI" id="CHEBI:18248"/>
    </ligandPart>
</feature>
<keyword evidence="11 17" id="KW-0479">Metal-binding</keyword>
<reference evidence="21 23" key="2">
    <citation type="submission" date="2020-03" db="EMBL/GenBank/DDBJ databases">
        <title>Genomic Encyclopedia of Type Strains, Phase IV (KMG-IV): sequencing the most valuable type-strain genomes for metagenomic binning, comparative biology and taxonomic classification.</title>
        <authorList>
            <person name="Goeker M."/>
        </authorList>
    </citation>
    <scope>NUCLEOTIDE SEQUENCE [LARGE SCALE GENOMIC DNA]</scope>
    <source>
        <strain evidence="21 23">DSM 26613</strain>
    </source>
</reference>
<comment type="subcellular location">
    <subcellularLocation>
        <location evidence="2">Cell inner membrane</location>
        <topology evidence="2">Multi-pass membrane protein</topology>
    </subcellularLocation>
</comment>
<evidence type="ECO:0000256" key="7">
    <source>
        <dbReference type="ARBA" id="ARBA00022519"/>
    </source>
</evidence>
<evidence type="ECO:0000256" key="12">
    <source>
        <dbReference type="ARBA" id="ARBA00022982"/>
    </source>
</evidence>
<dbReference type="RefSeq" id="WP_077734785.1">
    <property type="nucleotide sequence ID" value="NZ_BMCQ01000007.1"/>
</dbReference>
<evidence type="ECO:0000256" key="3">
    <source>
        <dbReference type="ARBA" id="ARBA00005163"/>
    </source>
</evidence>
<dbReference type="PIRSF" id="PIRSF000169">
    <property type="entry name" value="SDH_D"/>
    <property type="match status" value="1"/>
</dbReference>
<keyword evidence="8" id="KW-0816">Tricarboxylic acid cycle</keyword>
<dbReference type="KEGG" id="phn:PAEH1_12305"/>
<evidence type="ECO:0000256" key="5">
    <source>
        <dbReference type="ARBA" id="ARBA00022448"/>
    </source>
</evidence>
<evidence type="ECO:0000256" key="16">
    <source>
        <dbReference type="PIRSR" id="PIRSR000169-1"/>
    </source>
</evidence>
<feature type="binding site" evidence="16">
    <location>
        <position position="95"/>
    </location>
    <ligand>
        <name>a ubiquinone</name>
        <dbReference type="ChEBI" id="CHEBI:16389"/>
    </ligand>
</feature>
<evidence type="ECO:0000256" key="14">
    <source>
        <dbReference type="ARBA" id="ARBA00023004"/>
    </source>
</evidence>
<evidence type="ECO:0000256" key="2">
    <source>
        <dbReference type="ARBA" id="ARBA00004429"/>
    </source>
</evidence>
<dbReference type="UniPathway" id="UPA00223"/>
<keyword evidence="14 17" id="KW-0408">Iron</keyword>
<dbReference type="EMBL" id="JAATIZ010000005">
    <property type="protein sequence ID" value="NJB66178.1"/>
    <property type="molecule type" value="Genomic_DNA"/>
</dbReference>
<evidence type="ECO:0000313" key="19">
    <source>
        <dbReference type="EMBL" id="AQS52119.1"/>
    </source>
</evidence>
<keyword evidence="23" id="KW-1185">Reference proteome</keyword>
<dbReference type="GO" id="GO:0046872">
    <property type="term" value="F:metal ion binding"/>
    <property type="evidence" value="ECO:0007669"/>
    <property type="project" value="UniProtKB-KW"/>
</dbReference>
<evidence type="ECO:0000256" key="6">
    <source>
        <dbReference type="ARBA" id="ARBA00022475"/>
    </source>
</evidence>
<evidence type="ECO:0000256" key="11">
    <source>
        <dbReference type="ARBA" id="ARBA00022723"/>
    </source>
</evidence>
<dbReference type="PANTHER" id="PTHR38689">
    <property type="entry name" value="SUCCINATE DEHYDROGENASE HYDROPHOBIC MEMBRANE ANCHOR SUBUNIT"/>
    <property type="match status" value="1"/>
</dbReference>
<evidence type="ECO:0000256" key="1">
    <source>
        <dbReference type="ARBA" id="ARBA00004050"/>
    </source>
</evidence>
<organism evidence="19 22">
    <name type="scientific">Paenalcaligenes hominis</name>
    <dbReference type="NCBI Taxonomy" id="643674"/>
    <lineage>
        <taxon>Bacteria</taxon>
        <taxon>Pseudomonadati</taxon>
        <taxon>Pseudomonadota</taxon>
        <taxon>Betaproteobacteria</taxon>
        <taxon>Burkholderiales</taxon>
        <taxon>Alcaligenaceae</taxon>
        <taxon>Paenalcaligenes</taxon>
    </lineage>
</organism>
<sequence length="127" mass="14490">MAQERIGTKRLVVGAHYGTIDFIVQRITAVIMIIYTLVFLVGVLLTPELNYEGWRNLFAFKAFGALPIGQLLTTLFFISLAWHAWIGVRDIWMDYVKPTGLRLGLQTLTLLWLAGCIIYFAQIIWSL</sequence>
<keyword evidence="10 18" id="KW-0812">Transmembrane</keyword>
<dbReference type="GO" id="GO:0017004">
    <property type="term" value="P:cytochrome complex assembly"/>
    <property type="evidence" value="ECO:0007669"/>
    <property type="project" value="TreeGrafter"/>
</dbReference>
<dbReference type="Proteomes" id="UP000783934">
    <property type="component" value="Unassembled WGS sequence"/>
</dbReference>
<dbReference type="OrthoDB" id="5612767at2"/>
<keyword evidence="15 18" id="KW-0472">Membrane</keyword>
<dbReference type="GO" id="GO:0005886">
    <property type="term" value="C:plasma membrane"/>
    <property type="evidence" value="ECO:0007669"/>
    <property type="project" value="UniProtKB-SubCell"/>
</dbReference>
<accession>A0A1U9K2E8</accession>
<dbReference type="NCBIfam" id="TIGR02968">
    <property type="entry name" value="succ_dehyd_anc"/>
    <property type="match status" value="1"/>
</dbReference>
<dbReference type="CDD" id="cd03494">
    <property type="entry name" value="SQR_TypeC_SdhD"/>
    <property type="match status" value="1"/>
</dbReference>
<gene>
    <name evidence="20" type="primary">sdhD</name>
    <name evidence="21" type="ORF">GGR41_002440</name>
    <name evidence="20" type="ORF">K8U84_02865</name>
    <name evidence="19" type="ORF">PAEH1_12305</name>
</gene>
<evidence type="ECO:0000256" key="15">
    <source>
        <dbReference type="ARBA" id="ARBA00023136"/>
    </source>
</evidence>
<keyword evidence="6" id="KW-1003">Cell membrane</keyword>
<evidence type="ECO:0000256" key="9">
    <source>
        <dbReference type="ARBA" id="ARBA00022617"/>
    </source>
</evidence>
<dbReference type="InterPro" id="IPR034804">
    <property type="entry name" value="SQR/QFR_C/D"/>
</dbReference>
<reference evidence="20" key="4">
    <citation type="submission" date="2021-09" db="EMBL/GenBank/DDBJ databases">
        <authorList>
            <person name="Gilroy R."/>
        </authorList>
    </citation>
    <scope>NUCLEOTIDE SEQUENCE</scope>
    <source>
        <strain evidence="20">CHK175-13533</strain>
    </source>
</reference>
<keyword evidence="7" id="KW-0997">Cell inner membrane</keyword>
<evidence type="ECO:0000256" key="4">
    <source>
        <dbReference type="ARBA" id="ARBA00019425"/>
    </source>
</evidence>
<dbReference type="Gene3D" id="1.20.1300.10">
    <property type="entry name" value="Fumarate reductase/succinate dehydrogenase, transmembrane subunit"/>
    <property type="match status" value="1"/>
</dbReference>
<comment type="cofactor">
    <cofactor evidence="17">
        <name>heme</name>
        <dbReference type="ChEBI" id="CHEBI:30413"/>
    </cofactor>
    <text evidence="17">The heme is bound between the two transmembrane subunits.</text>
</comment>
<feature type="transmembrane region" description="Helical" evidence="18">
    <location>
        <begin position="103"/>
        <end position="125"/>
    </location>
</feature>
<evidence type="ECO:0000313" key="20">
    <source>
        <dbReference type="EMBL" id="HJH23475.1"/>
    </source>
</evidence>
<evidence type="ECO:0000256" key="10">
    <source>
        <dbReference type="ARBA" id="ARBA00022692"/>
    </source>
</evidence>
<dbReference type="GO" id="GO:0020037">
    <property type="term" value="F:heme binding"/>
    <property type="evidence" value="ECO:0007669"/>
    <property type="project" value="InterPro"/>
</dbReference>
<reference evidence="19 22" key="1">
    <citation type="submission" date="2017-01" db="EMBL/GenBank/DDBJ databases">
        <title>Complete Genome Sequence of Paenalcaligenes hominis, Isolated from a paraplegic Patient with neurogenic bladder.</title>
        <authorList>
            <person name="Mukhopadhyay R."/>
            <person name="Joaquin J."/>
            <person name="Hogue R."/>
            <person name="Kilaru A."/>
            <person name="Jospin G."/>
            <person name="Mars K."/>
            <person name="Eisen J.A."/>
            <person name="Chaturvedi V."/>
        </authorList>
    </citation>
    <scope>NUCLEOTIDE SEQUENCE [LARGE SCALE GENOMIC DNA]</scope>
    <source>
        <strain evidence="19 22">15S00501</strain>
    </source>
</reference>
<keyword evidence="5" id="KW-0813">Transport</keyword>
<comment type="pathway">
    <text evidence="3">Carbohydrate metabolism; tricarboxylic acid cycle.</text>
</comment>
<evidence type="ECO:0000313" key="22">
    <source>
        <dbReference type="Proteomes" id="UP000189369"/>
    </source>
</evidence>
<reference evidence="20" key="3">
    <citation type="journal article" date="2021" name="PeerJ">
        <title>Extensive microbial diversity within the chicken gut microbiome revealed by metagenomics and culture.</title>
        <authorList>
            <person name="Gilroy R."/>
            <person name="Ravi A."/>
            <person name="Getino M."/>
            <person name="Pursley I."/>
            <person name="Horton D.L."/>
            <person name="Alikhan N.F."/>
            <person name="Baker D."/>
            <person name="Gharbi K."/>
            <person name="Hall N."/>
            <person name="Watson M."/>
            <person name="Adriaenssens E.M."/>
            <person name="Foster-Nyarko E."/>
            <person name="Jarju S."/>
            <person name="Secka A."/>
            <person name="Antonio M."/>
            <person name="Oren A."/>
            <person name="Chaudhuri R.R."/>
            <person name="La Ragione R."/>
            <person name="Hildebrand F."/>
            <person name="Pallen M.J."/>
        </authorList>
    </citation>
    <scope>NUCLEOTIDE SEQUENCE</scope>
    <source>
        <strain evidence="20">CHK175-13533</strain>
    </source>
</reference>
<name>A0A1U9K2E8_9BURK</name>
<dbReference type="AlphaFoldDB" id="A0A1U9K2E8"/>
<dbReference type="STRING" id="643674.PAEH1_12305"/>
<dbReference type="PANTHER" id="PTHR38689:SF1">
    <property type="entry name" value="SUCCINATE DEHYDROGENASE HYDROPHOBIC MEMBRANE ANCHOR SUBUNIT"/>
    <property type="match status" value="1"/>
</dbReference>
<evidence type="ECO:0000256" key="18">
    <source>
        <dbReference type="SAM" id="Phobius"/>
    </source>
</evidence>
<protein>
    <recommendedName>
        <fullName evidence="4">Succinate dehydrogenase hydrophobic membrane anchor subunit</fullName>
    </recommendedName>
</protein>
<dbReference type="InterPro" id="IPR000701">
    <property type="entry name" value="SuccDH_FuR_B_TM-su"/>
</dbReference>
<dbReference type="SUPFAM" id="SSF81343">
    <property type="entry name" value="Fumarate reductase respiratory complex transmembrane subunits"/>
    <property type="match status" value="1"/>
</dbReference>
<proteinExistence type="predicted"/>
<dbReference type="InterPro" id="IPR014312">
    <property type="entry name" value="Succ_DH_anchor"/>
</dbReference>
<keyword evidence="13 18" id="KW-1133">Transmembrane helix</keyword>
<feature type="transmembrane region" description="Helical" evidence="18">
    <location>
        <begin position="27"/>
        <end position="46"/>
    </location>
</feature>
<dbReference type="EMBL" id="DYTQ01000039">
    <property type="protein sequence ID" value="HJH23475.1"/>
    <property type="molecule type" value="Genomic_DNA"/>
</dbReference>
<keyword evidence="9 17" id="KW-0349">Heme</keyword>
<evidence type="ECO:0000256" key="13">
    <source>
        <dbReference type="ARBA" id="ARBA00022989"/>
    </source>
</evidence>
<dbReference type="Pfam" id="PF01127">
    <property type="entry name" value="Sdh_cyt"/>
    <property type="match status" value="1"/>
</dbReference>
<feature type="transmembrane region" description="Helical" evidence="18">
    <location>
        <begin position="58"/>
        <end position="82"/>
    </location>
</feature>
<dbReference type="EMBL" id="CP019697">
    <property type="protein sequence ID" value="AQS52119.1"/>
    <property type="molecule type" value="Genomic_DNA"/>
</dbReference>
<dbReference type="Proteomes" id="UP000189369">
    <property type="component" value="Chromosome"/>
</dbReference>
<comment type="function">
    <text evidence="1">Membrane-anchoring subunit of succinate dehydrogenase (SDH).</text>
</comment>
<dbReference type="Proteomes" id="UP000700248">
    <property type="component" value="Unassembled WGS sequence"/>
</dbReference>
<dbReference type="GO" id="GO:0006099">
    <property type="term" value="P:tricarboxylic acid cycle"/>
    <property type="evidence" value="ECO:0007669"/>
    <property type="project" value="UniProtKB-UniPathway"/>
</dbReference>
<evidence type="ECO:0000256" key="8">
    <source>
        <dbReference type="ARBA" id="ARBA00022532"/>
    </source>
</evidence>
<evidence type="ECO:0000256" key="17">
    <source>
        <dbReference type="PIRSR" id="PIRSR000169-2"/>
    </source>
</evidence>
<keyword evidence="12" id="KW-0249">Electron transport</keyword>